<evidence type="ECO:0000256" key="5">
    <source>
        <dbReference type="ARBA" id="ARBA00022692"/>
    </source>
</evidence>
<dbReference type="Pfam" id="PF13231">
    <property type="entry name" value="PMT_2"/>
    <property type="match status" value="1"/>
</dbReference>
<dbReference type="AlphaFoldDB" id="A0A166CU27"/>
<evidence type="ECO:0000313" key="10">
    <source>
        <dbReference type="EMBL" id="KZX14866.1"/>
    </source>
</evidence>
<feature type="transmembrane region" description="Helical" evidence="8">
    <location>
        <begin position="375"/>
        <end position="393"/>
    </location>
</feature>
<evidence type="ECO:0000256" key="4">
    <source>
        <dbReference type="ARBA" id="ARBA00022679"/>
    </source>
</evidence>
<comment type="subcellular location">
    <subcellularLocation>
        <location evidence="1">Cell membrane</location>
        <topology evidence="1">Multi-pass membrane protein</topology>
    </subcellularLocation>
</comment>
<evidence type="ECO:0000259" key="9">
    <source>
        <dbReference type="Pfam" id="PF13231"/>
    </source>
</evidence>
<feature type="transmembrane region" description="Helical" evidence="8">
    <location>
        <begin position="162"/>
        <end position="192"/>
    </location>
</feature>
<dbReference type="InterPro" id="IPR050297">
    <property type="entry name" value="LipidA_mod_glycosyltrf_83"/>
</dbReference>
<organism evidence="10 11">
    <name type="scientific">Methanobrevibacter curvatus</name>
    <dbReference type="NCBI Taxonomy" id="49547"/>
    <lineage>
        <taxon>Archaea</taxon>
        <taxon>Methanobacteriati</taxon>
        <taxon>Methanobacteriota</taxon>
        <taxon>Methanomada group</taxon>
        <taxon>Methanobacteria</taxon>
        <taxon>Methanobacteriales</taxon>
        <taxon>Methanobacteriaceae</taxon>
        <taxon>Methanobrevibacter</taxon>
    </lineage>
</organism>
<evidence type="ECO:0000256" key="2">
    <source>
        <dbReference type="ARBA" id="ARBA00022475"/>
    </source>
</evidence>
<dbReference type="GO" id="GO:0005886">
    <property type="term" value="C:plasma membrane"/>
    <property type="evidence" value="ECO:0007669"/>
    <property type="project" value="UniProtKB-SubCell"/>
</dbReference>
<evidence type="ECO:0000256" key="3">
    <source>
        <dbReference type="ARBA" id="ARBA00022676"/>
    </source>
</evidence>
<dbReference type="Proteomes" id="UP000077245">
    <property type="component" value="Unassembled WGS sequence"/>
</dbReference>
<dbReference type="GO" id="GO:0008610">
    <property type="term" value="P:lipid biosynthetic process"/>
    <property type="evidence" value="ECO:0007669"/>
    <property type="project" value="UniProtKB-ARBA"/>
</dbReference>
<feature type="transmembrane region" description="Helical" evidence="8">
    <location>
        <begin position="12"/>
        <end position="30"/>
    </location>
</feature>
<evidence type="ECO:0000256" key="8">
    <source>
        <dbReference type="SAM" id="Phobius"/>
    </source>
</evidence>
<dbReference type="EMBL" id="LWMV01000063">
    <property type="protein sequence ID" value="KZX14866.1"/>
    <property type="molecule type" value="Genomic_DNA"/>
</dbReference>
<feature type="transmembrane region" description="Helical" evidence="8">
    <location>
        <begin position="351"/>
        <end position="369"/>
    </location>
</feature>
<dbReference type="PANTHER" id="PTHR33908">
    <property type="entry name" value="MANNOSYLTRANSFERASE YKCB-RELATED"/>
    <property type="match status" value="1"/>
</dbReference>
<protein>
    <recommendedName>
        <fullName evidence="9">Glycosyltransferase RgtA/B/C/D-like domain-containing protein</fullName>
    </recommendedName>
</protein>
<dbReference type="STRING" id="49547.MBCUR_03550"/>
<keyword evidence="4" id="KW-0808">Transferase</keyword>
<keyword evidence="2" id="KW-1003">Cell membrane</keyword>
<comment type="caution">
    <text evidence="10">The sequence shown here is derived from an EMBL/GenBank/DDBJ whole genome shotgun (WGS) entry which is preliminary data.</text>
</comment>
<keyword evidence="3" id="KW-0328">Glycosyltransferase</keyword>
<keyword evidence="6 8" id="KW-1133">Transmembrane helix</keyword>
<dbReference type="InterPro" id="IPR038731">
    <property type="entry name" value="RgtA/B/C-like"/>
</dbReference>
<name>A0A166CU27_9EURY</name>
<keyword evidence="7 8" id="KW-0472">Membrane</keyword>
<evidence type="ECO:0000256" key="1">
    <source>
        <dbReference type="ARBA" id="ARBA00004651"/>
    </source>
</evidence>
<feature type="domain" description="Glycosyltransferase RgtA/B/C/D-like" evidence="9">
    <location>
        <begin position="68"/>
        <end position="218"/>
    </location>
</feature>
<keyword evidence="11" id="KW-1185">Reference proteome</keyword>
<feature type="transmembrane region" description="Helical" evidence="8">
    <location>
        <begin position="272"/>
        <end position="292"/>
    </location>
</feature>
<proteinExistence type="predicted"/>
<feature type="transmembrane region" description="Helical" evidence="8">
    <location>
        <begin position="136"/>
        <end position="155"/>
    </location>
</feature>
<gene>
    <name evidence="10" type="ORF">MBCUR_03550</name>
</gene>
<feature type="transmembrane region" description="Helical" evidence="8">
    <location>
        <begin position="204"/>
        <end position="228"/>
    </location>
</feature>
<evidence type="ECO:0000256" key="6">
    <source>
        <dbReference type="ARBA" id="ARBA00022989"/>
    </source>
</evidence>
<keyword evidence="5 8" id="KW-0812">Transmembrane</keyword>
<evidence type="ECO:0000313" key="11">
    <source>
        <dbReference type="Proteomes" id="UP000077245"/>
    </source>
</evidence>
<dbReference type="PATRIC" id="fig|49547.3.peg.374"/>
<dbReference type="RefSeq" id="WP_067089452.1">
    <property type="nucleotide sequence ID" value="NZ_LWMV01000063.1"/>
</dbReference>
<dbReference type="GO" id="GO:0016763">
    <property type="term" value="F:pentosyltransferase activity"/>
    <property type="evidence" value="ECO:0007669"/>
    <property type="project" value="TreeGrafter"/>
</dbReference>
<accession>A0A166CU27</accession>
<feature type="transmembrane region" description="Helical" evidence="8">
    <location>
        <begin position="405"/>
        <end position="424"/>
    </location>
</feature>
<feature type="transmembrane region" description="Helical" evidence="8">
    <location>
        <begin position="430"/>
        <end position="449"/>
    </location>
</feature>
<feature type="transmembrane region" description="Helical" evidence="8">
    <location>
        <begin position="114"/>
        <end position="130"/>
    </location>
</feature>
<dbReference type="OrthoDB" id="71427at2157"/>
<dbReference type="PANTHER" id="PTHR33908:SF11">
    <property type="entry name" value="MEMBRANE PROTEIN"/>
    <property type="match status" value="1"/>
</dbReference>
<feature type="transmembrane region" description="Helical" evidence="8">
    <location>
        <begin position="487"/>
        <end position="506"/>
    </location>
</feature>
<sequence>MLKIKWTEKKLSLIFLTAFSIIISFLIIYINCSTNFNSWVDVYYYLAYSLKFAGFNGGYDSYLTPLSPLIPFLNSLVFRMGFIGEDSIFIITGLFYILGVISSYFLFKLRFNNLISTLGAILFACFYIILHETGNGGFDVPSICLCILAMYLIMGKMKNTKYFYLGFVFLALGFLAKFTSMLMILVVFIYFLSKEDIRENFKLYFKKVFFGMIAFVLTTLPYFIYLWYNKLPIAFLGYAEAMGLGLKGDLYNHYLYYIIRIPYIIYEPHLKLAKFLIILVLLGCVIAIYKFISNLKNKKEINEYDNDKSEKNVKNNDKNNNTKIDKIKINNTKINKTKNFKNKNYKIKNKFPIFLLVLSSVLIISSFLLTYVLAWKYTVFLFFIAIILFSYGLNKIQSKSKHINYNITMFAWFFIYLIFFTTRITKVDRYFIAFLPPVIFICIYFINIFSEELNSFKTWLLKSILFNKSKKLIKIKKAISSINFNKLVPLLIIILFLISPVTYFSIDKHDSTVDNVKDTVVWLKIHDPNYKEKVIISDRPFYSFYLNKNILFMYRKGDSKNMSDFLKNENATYYITFNSRHIDDYNLIKQFGKVCIFEFGG</sequence>
<reference evidence="10 11" key="1">
    <citation type="submission" date="2016-04" db="EMBL/GenBank/DDBJ databases">
        <title>Genome sequence of Methanobrevibacter curvatus DSM 11111.</title>
        <authorList>
            <person name="Poehlein A."/>
            <person name="Seedorf H."/>
            <person name="Daniel R."/>
        </authorList>
    </citation>
    <scope>NUCLEOTIDE SEQUENCE [LARGE SCALE GENOMIC DNA]</scope>
    <source>
        <strain evidence="10 11">DSM 11111</strain>
    </source>
</reference>
<evidence type="ECO:0000256" key="7">
    <source>
        <dbReference type="ARBA" id="ARBA00023136"/>
    </source>
</evidence>
<feature type="transmembrane region" description="Helical" evidence="8">
    <location>
        <begin position="88"/>
        <end position="107"/>
    </location>
</feature>